<dbReference type="AlphaFoldDB" id="A0A031J7A6"/>
<dbReference type="RefSeq" id="WP_036530796.1">
    <property type="nucleotide sequence ID" value="NZ_CP017076.1"/>
</dbReference>
<name>A0A031J7A6_9SPHN</name>
<dbReference type="PANTHER" id="PTHR43877">
    <property type="entry name" value="AMINOALKYLPHOSPHONATE N-ACETYLTRANSFERASE-RELATED-RELATED"/>
    <property type="match status" value="1"/>
</dbReference>
<dbReference type="KEGG" id="nre:BES08_20160"/>
<evidence type="ECO:0000256" key="8">
    <source>
        <dbReference type="ARBA" id="ARBA00048923"/>
    </source>
</evidence>
<dbReference type="CDD" id="cd04301">
    <property type="entry name" value="NAT_SF"/>
    <property type="match status" value="1"/>
</dbReference>
<feature type="domain" description="N-acetyltransferase" evidence="10">
    <location>
        <begin position="1"/>
        <end position="156"/>
    </location>
</feature>
<dbReference type="GO" id="GO:0046677">
    <property type="term" value="P:response to antibiotic"/>
    <property type="evidence" value="ECO:0007669"/>
    <property type="project" value="UniProtKB-KW"/>
</dbReference>
<evidence type="ECO:0000313" key="14">
    <source>
        <dbReference type="Proteomes" id="UP000094626"/>
    </source>
</evidence>
<evidence type="ECO:0000313" key="11">
    <source>
        <dbReference type="EMBL" id="AOR79193.1"/>
    </source>
</evidence>
<comment type="catalytic activity">
    <reaction evidence="8 9">
        <text>kanamycin B + acetyl-CoA = N(6')-acetylkanamycin B + CoA + H(+)</text>
        <dbReference type="Rhea" id="RHEA:16449"/>
        <dbReference type="ChEBI" id="CHEBI:15378"/>
        <dbReference type="ChEBI" id="CHEBI:57287"/>
        <dbReference type="ChEBI" id="CHEBI:57288"/>
        <dbReference type="ChEBI" id="CHEBI:58390"/>
        <dbReference type="ChEBI" id="CHEBI:58549"/>
        <dbReference type="EC" id="2.3.1.82"/>
    </reaction>
</comment>
<dbReference type="EMBL" id="JFYZ01000073">
    <property type="protein sequence ID" value="EZP69769.1"/>
    <property type="molecule type" value="Genomic_DNA"/>
</dbReference>
<dbReference type="Proteomes" id="UP000094626">
    <property type="component" value="Plasmid pSA1"/>
</dbReference>
<comment type="subunit">
    <text evidence="1 9">Homodimer.</text>
</comment>
<evidence type="ECO:0000313" key="12">
    <source>
        <dbReference type="EMBL" id="EZP69769.1"/>
    </source>
</evidence>
<dbReference type="InterPro" id="IPR024170">
    <property type="entry name" value="Aminoglycoside_N6-AcTrfrase"/>
</dbReference>
<dbReference type="EC" id="2.3.1.82" evidence="2 9"/>
<evidence type="ECO:0000256" key="4">
    <source>
        <dbReference type="ARBA" id="ARBA00022679"/>
    </source>
</evidence>
<dbReference type="OrthoDB" id="118633at2"/>
<evidence type="ECO:0000256" key="5">
    <source>
        <dbReference type="ARBA" id="ARBA00023251"/>
    </source>
</evidence>
<evidence type="ECO:0000256" key="7">
    <source>
        <dbReference type="ARBA" id="ARBA00029660"/>
    </source>
</evidence>
<keyword evidence="14" id="KW-1185">Reference proteome</keyword>
<evidence type="ECO:0000256" key="1">
    <source>
        <dbReference type="ARBA" id="ARBA00011738"/>
    </source>
</evidence>
<dbReference type="GO" id="GO:0047663">
    <property type="term" value="F:aminoglycoside 6'-N-acetyltransferase activity"/>
    <property type="evidence" value="ECO:0007669"/>
    <property type="project" value="UniProtKB-EC"/>
</dbReference>
<reference evidence="14" key="3">
    <citation type="journal article" date="2017" name="J. Biotechnol.">
        <title>Complete genome sequence of Novosphingobium resinovorum SA1, a versatile xenobiotic-degrading bacterium capable of utilizing sulfanilic acid.</title>
        <authorList>
            <person name="Hegedus B."/>
            <person name="Kos P.B."/>
            <person name="Balint B."/>
            <person name="Maroti G."/>
            <person name="Gan H.M."/>
            <person name="Perei K."/>
            <person name="Rakhely G."/>
        </authorList>
    </citation>
    <scope>NUCLEOTIDE SEQUENCE [LARGE SCALE GENOMIC DNA]</scope>
    <source>
        <strain evidence="14">SA1</strain>
    </source>
</reference>
<dbReference type="PANTHER" id="PTHR43877:SF1">
    <property type="entry name" value="ACETYLTRANSFERASE"/>
    <property type="match status" value="1"/>
</dbReference>
<evidence type="ECO:0000313" key="13">
    <source>
        <dbReference type="Proteomes" id="UP000024329"/>
    </source>
</evidence>
<keyword evidence="6 9" id="KW-0012">Acyltransferase</keyword>
<dbReference type="PIRSF" id="PIRSF000452">
    <property type="entry name" value="6-N-acetyltransf"/>
    <property type="match status" value="1"/>
</dbReference>
<geneLocation type="plasmid" evidence="11 14">
    <name>pSA1</name>
</geneLocation>
<evidence type="ECO:0000256" key="2">
    <source>
        <dbReference type="ARBA" id="ARBA00012888"/>
    </source>
</evidence>
<dbReference type="NCBIfam" id="NF043067">
    <property type="entry name" value="AAC_6p_group_E"/>
    <property type="match status" value="1"/>
</dbReference>
<dbReference type="Pfam" id="PF00583">
    <property type="entry name" value="Acetyltransf_1"/>
    <property type="match status" value="1"/>
</dbReference>
<gene>
    <name evidence="11" type="ORF">BES08_20160</name>
    <name evidence="12" type="ORF">BV97_05552</name>
</gene>
<proteinExistence type="predicted"/>
<dbReference type="eggNOG" id="COG0456">
    <property type="taxonomic scope" value="Bacteria"/>
</dbReference>
<evidence type="ECO:0000256" key="3">
    <source>
        <dbReference type="ARBA" id="ARBA00017677"/>
    </source>
</evidence>
<dbReference type="SUPFAM" id="SSF55729">
    <property type="entry name" value="Acyl-CoA N-acyltransferases (Nat)"/>
    <property type="match status" value="1"/>
</dbReference>
<evidence type="ECO:0000256" key="6">
    <source>
        <dbReference type="ARBA" id="ARBA00023315"/>
    </source>
</evidence>
<comment type="function">
    <text evidence="9">Catalyzes the transfer of an acetyl group from acetyl-CoA to the 6'-amino group of aminoglycoside molecules conferring resistance to antibiotics containing the purpurosamine ring.</text>
</comment>
<keyword evidence="5 9" id="KW-0046">Antibiotic resistance</keyword>
<dbReference type="EMBL" id="CP017076">
    <property type="protein sequence ID" value="AOR79193.1"/>
    <property type="molecule type" value="Genomic_DNA"/>
</dbReference>
<protein>
    <recommendedName>
        <fullName evidence="3 9">Aminoglycoside N(6')-acetyltransferase type 1</fullName>
        <ecNumber evidence="2 9">2.3.1.82</ecNumber>
    </recommendedName>
    <alternativeName>
        <fullName evidence="7 9">Aminoglycoside resistance protein</fullName>
    </alternativeName>
</protein>
<accession>A0A031J7A6</accession>
<sequence length="156" mass="17185">MIVRITVGSNADLLEWSALRTSLWPDGSEAEHQEDVVQLMAEPQPFIGFLARDKHGALVGFAEAAMRVDYVNGCETSPVAFLEGLYVVEECRRQGIGRGLVDAVEAWARSMGCAELASDAMLDNTVSHAMHAALKFEETERVVYFRKVLTPMPLLS</sequence>
<dbReference type="InterPro" id="IPR000182">
    <property type="entry name" value="GNAT_dom"/>
</dbReference>
<keyword evidence="11" id="KW-0614">Plasmid</keyword>
<dbReference type="InterPro" id="IPR050832">
    <property type="entry name" value="Bact_Acetyltransf"/>
</dbReference>
<reference evidence="12 13" key="1">
    <citation type="submission" date="2014-03" db="EMBL/GenBank/DDBJ databases">
        <title>Whole genome sequence of Novosphingobium resinovorum KF1.</title>
        <authorList>
            <person name="Gan H.M."/>
            <person name="Gan H.Y."/>
            <person name="Chew T.H."/>
            <person name="Savka M.A."/>
        </authorList>
    </citation>
    <scope>NUCLEOTIDE SEQUENCE [LARGE SCALE GENOMIC DNA]</scope>
    <source>
        <strain evidence="12 13">KF1</strain>
    </source>
</reference>
<keyword evidence="4 9" id="KW-0808">Transferase</keyword>
<dbReference type="PROSITE" id="PS51186">
    <property type="entry name" value="GNAT"/>
    <property type="match status" value="1"/>
</dbReference>
<evidence type="ECO:0000256" key="9">
    <source>
        <dbReference type="PIRNR" id="PIRNR000452"/>
    </source>
</evidence>
<reference evidence="11" key="2">
    <citation type="submission" date="2016-08" db="EMBL/GenBank/DDBJ databases">
        <authorList>
            <person name="Seilhamer J.J."/>
        </authorList>
    </citation>
    <scope>NUCLEOTIDE SEQUENCE [LARGE SCALE GENOMIC DNA]</scope>
    <source>
        <strain evidence="11">SA1</strain>
        <plasmid evidence="11">pSA1</plasmid>
    </source>
</reference>
<dbReference type="Proteomes" id="UP000024329">
    <property type="component" value="Unassembled WGS sequence"/>
</dbReference>
<evidence type="ECO:0000259" key="10">
    <source>
        <dbReference type="PROSITE" id="PS51186"/>
    </source>
</evidence>
<dbReference type="Gene3D" id="3.40.630.30">
    <property type="match status" value="1"/>
</dbReference>
<dbReference type="InterPro" id="IPR016181">
    <property type="entry name" value="Acyl_CoA_acyltransferase"/>
</dbReference>
<organism evidence="12 13">
    <name type="scientific">Novosphingobium resinovorum</name>
    <dbReference type="NCBI Taxonomy" id="158500"/>
    <lineage>
        <taxon>Bacteria</taxon>
        <taxon>Pseudomonadati</taxon>
        <taxon>Pseudomonadota</taxon>
        <taxon>Alphaproteobacteria</taxon>
        <taxon>Sphingomonadales</taxon>
        <taxon>Sphingomonadaceae</taxon>
        <taxon>Novosphingobium</taxon>
    </lineage>
</organism>
<dbReference type="PATRIC" id="fig|158500.4.peg.5628"/>